<proteinExistence type="predicted"/>
<dbReference type="PROSITE" id="PS50297">
    <property type="entry name" value="ANK_REP_REGION"/>
    <property type="match status" value="1"/>
</dbReference>
<keyword evidence="1" id="KW-0040">ANK repeat</keyword>
<dbReference type="SUPFAM" id="SSF48403">
    <property type="entry name" value="Ankyrin repeat"/>
    <property type="match status" value="1"/>
</dbReference>
<dbReference type="InterPro" id="IPR002110">
    <property type="entry name" value="Ankyrin_rpt"/>
</dbReference>
<dbReference type="SMART" id="SM00248">
    <property type="entry name" value="ANK"/>
    <property type="match status" value="3"/>
</dbReference>
<organism evidence="2 3">
    <name type="scientific">Sphagnum jensenii</name>
    <dbReference type="NCBI Taxonomy" id="128206"/>
    <lineage>
        <taxon>Eukaryota</taxon>
        <taxon>Viridiplantae</taxon>
        <taxon>Streptophyta</taxon>
        <taxon>Embryophyta</taxon>
        <taxon>Bryophyta</taxon>
        <taxon>Sphagnophytina</taxon>
        <taxon>Sphagnopsida</taxon>
        <taxon>Sphagnales</taxon>
        <taxon>Sphagnaceae</taxon>
        <taxon>Sphagnum</taxon>
    </lineage>
</organism>
<keyword evidence="3" id="KW-1185">Reference proteome</keyword>
<dbReference type="PROSITE" id="PS50088">
    <property type="entry name" value="ANK_REPEAT"/>
    <property type="match status" value="1"/>
</dbReference>
<reference evidence="2" key="1">
    <citation type="submission" date="2024-02" db="EMBL/GenBank/DDBJ databases">
        <authorList>
            <consortium name="ELIXIR-Norway"/>
            <consortium name="Elixir Norway"/>
        </authorList>
    </citation>
    <scope>NUCLEOTIDE SEQUENCE</scope>
</reference>
<dbReference type="Pfam" id="PF12796">
    <property type="entry name" value="Ank_2"/>
    <property type="match status" value="1"/>
</dbReference>
<accession>A0ABP0WXG2</accession>
<sequence length="230" mass="25643">MCNNEEVFQLLLLDVGMDFDTWEEFTLVGGVDSEPEGTKQKPIHKLAARGKTEMVRLILDNCHIDPDYVNTVVPEVFDETPLYYAVQGDHVETMNFLLERGGGLVMESVKLYHSSIYGYGRGRLLGTLFAFAIIGGNLKAAVALYERRWRLVNPVFHSGNPGFVHTRCLKEHIKNVADLTPSISPLQAACQRGNEDVLEAILYLLVKVTGVNLPVRGVQSLKHTFTKLLG</sequence>
<dbReference type="EMBL" id="OZ020098">
    <property type="protein sequence ID" value="CAK9271112.1"/>
    <property type="molecule type" value="Genomic_DNA"/>
</dbReference>
<evidence type="ECO:0000256" key="1">
    <source>
        <dbReference type="PROSITE-ProRule" id="PRU00023"/>
    </source>
</evidence>
<dbReference type="InterPro" id="IPR036770">
    <property type="entry name" value="Ankyrin_rpt-contain_sf"/>
</dbReference>
<evidence type="ECO:0000313" key="3">
    <source>
        <dbReference type="Proteomes" id="UP001497444"/>
    </source>
</evidence>
<evidence type="ECO:0000313" key="2">
    <source>
        <dbReference type="EMBL" id="CAK9271112.1"/>
    </source>
</evidence>
<gene>
    <name evidence="2" type="ORF">CSSPJE1EN1_LOCUS16590</name>
</gene>
<feature type="repeat" description="ANK" evidence="1">
    <location>
        <begin position="77"/>
        <end position="109"/>
    </location>
</feature>
<protein>
    <submittedName>
        <fullName evidence="2">Uncharacterized protein</fullName>
    </submittedName>
</protein>
<name>A0ABP0WXG2_9BRYO</name>
<dbReference type="Gene3D" id="1.25.40.20">
    <property type="entry name" value="Ankyrin repeat-containing domain"/>
    <property type="match status" value="1"/>
</dbReference>
<dbReference type="Proteomes" id="UP001497444">
    <property type="component" value="Chromosome 3"/>
</dbReference>